<dbReference type="PANTHER" id="PTHR46429:SF1">
    <property type="entry name" value="23S RRNA (GUANOSINE-2'-O-)-METHYLTRANSFERASE RLMB"/>
    <property type="match status" value="1"/>
</dbReference>
<dbReference type="GO" id="GO:0008173">
    <property type="term" value="F:RNA methyltransferase activity"/>
    <property type="evidence" value="ECO:0007669"/>
    <property type="project" value="InterPro"/>
</dbReference>
<dbReference type="SUPFAM" id="SSF75217">
    <property type="entry name" value="alpha/beta knot"/>
    <property type="match status" value="1"/>
</dbReference>
<keyword evidence="5" id="KW-1185">Reference proteome</keyword>
<dbReference type="Gene3D" id="3.40.1280.10">
    <property type="match status" value="1"/>
</dbReference>
<dbReference type="InterPro" id="IPR029026">
    <property type="entry name" value="tRNA_m1G_MTases_N"/>
</dbReference>
<dbReference type="Pfam" id="PF00588">
    <property type="entry name" value="SpoU_methylase"/>
    <property type="match status" value="1"/>
</dbReference>
<dbReference type="InterPro" id="IPR004441">
    <property type="entry name" value="rRNA_MeTrfase_TrmH"/>
</dbReference>
<dbReference type="InterPro" id="IPR029028">
    <property type="entry name" value="Alpha/beta_knot_MTases"/>
</dbReference>
<dbReference type="GO" id="GO:0032259">
    <property type="term" value="P:methylation"/>
    <property type="evidence" value="ECO:0007669"/>
    <property type="project" value="UniProtKB-KW"/>
</dbReference>
<dbReference type="GO" id="GO:0005829">
    <property type="term" value="C:cytosol"/>
    <property type="evidence" value="ECO:0007669"/>
    <property type="project" value="TreeGrafter"/>
</dbReference>
<evidence type="ECO:0000256" key="2">
    <source>
        <dbReference type="ARBA" id="ARBA00022679"/>
    </source>
</evidence>
<evidence type="ECO:0000313" key="5">
    <source>
        <dbReference type="Proteomes" id="UP001238163"/>
    </source>
</evidence>
<dbReference type="Proteomes" id="UP001238163">
    <property type="component" value="Unassembled WGS sequence"/>
</dbReference>
<protein>
    <submittedName>
        <fullName evidence="4">tRNA G18 (Ribose-2'-O)-methylase SpoU</fullName>
    </submittedName>
</protein>
<keyword evidence="2" id="KW-0808">Transferase</keyword>
<keyword evidence="1" id="KW-0489">Methyltransferase</keyword>
<comment type="caution">
    <text evidence="4">The sequence shown here is derived from an EMBL/GenBank/DDBJ whole genome shotgun (WGS) entry which is preliminary data.</text>
</comment>
<dbReference type="InterPro" id="IPR001537">
    <property type="entry name" value="SpoU_MeTrfase"/>
</dbReference>
<dbReference type="GO" id="GO:0006396">
    <property type="term" value="P:RNA processing"/>
    <property type="evidence" value="ECO:0007669"/>
    <property type="project" value="InterPro"/>
</dbReference>
<sequence length="174" mass="18346">MTVTVRQGDRPVPACAESMPVVVVLDRLRSAYNVGNIFRVAEATRVAKIVACGYTAAPPHPKLAKTARGCDEVVPCAVAENAAAAIRALKADGYTVYAVETAQDAQMYWDCQLAFPAAIVLGNEALGIDPEALALCDAVIALPARGQKNSINVGNCAAVVLFECLRQSLAAFQR</sequence>
<dbReference type="PANTHER" id="PTHR46429">
    <property type="entry name" value="23S RRNA (GUANOSINE-2'-O-)-METHYLTRANSFERASE RLMB"/>
    <property type="match status" value="1"/>
</dbReference>
<organism evidence="4 5">
    <name type="scientific">Oligosphaera ethanolica</name>
    <dbReference type="NCBI Taxonomy" id="760260"/>
    <lineage>
        <taxon>Bacteria</taxon>
        <taxon>Pseudomonadati</taxon>
        <taxon>Lentisphaerota</taxon>
        <taxon>Oligosphaeria</taxon>
        <taxon>Oligosphaerales</taxon>
        <taxon>Oligosphaeraceae</taxon>
        <taxon>Oligosphaera</taxon>
    </lineage>
</organism>
<dbReference type="GO" id="GO:0003723">
    <property type="term" value="F:RNA binding"/>
    <property type="evidence" value="ECO:0007669"/>
    <property type="project" value="InterPro"/>
</dbReference>
<name>A0AAE3VG09_9BACT</name>
<reference evidence="4" key="1">
    <citation type="submission" date="2023-07" db="EMBL/GenBank/DDBJ databases">
        <title>Genomic Encyclopedia of Type Strains, Phase IV (KMG-IV): sequencing the most valuable type-strain genomes for metagenomic binning, comparative biology and taxonomic classification.</title>
        <authorList>
            <person name="Goeker M."/>
        </authorList>
    </citation>
    <scope>NUCLEOTIDE SEQUENCE</scope>
    <source>
        <strain evidence="4">DSM 24202</strain>
    </source>
</reference>
<evidence type="ECO:0000256" key="1">
    <source>
        <dbReference type="ARBA" id="ARBA00022603"/>
    </source>
</evidence>
<dbReference type="EMBL" id="JAUSVL010000001">
    <property type="protein sequence ID" value="MDQ0289802.1"/>
    <property type="molecule type" value="Genomic_DNA"/>
</dbReference>
<dbReference type="AlphaFoldDB" id="A0AAE3VG09"/>
<dbReference type="RefSeq" id="WP_307261254.1">
    <property type="nucleotide sequence ID" value="NZ_JAUSVL010000001.1"/>
</dbReference>
<proteinExistence type="predicted"/>
<accession>A0AAE3VG09</accession>
<feature type="domain" description="tRNA/rRNA methyltransferase SpoU type" evidence="3">
    <location>
        <begin position="21"/>
        <end position="162"/>
    </location>
</feature>
<evidence type="ECO:0000313" key="4">
    <source>
        <dbReference type="EMBL" id="MDQ0289802.1"/>
    </source>
</evidence>
<gene>
    <name evidence="4" type="ORF">J3R75_001909</name>
</gene>
<evidence type="ECO:0000259" key="3">
    <source>
        <dbReference type="Pfam" id="PF00588"/>
    </source>
</evidence>